<keyword evidence="4" id="KW-1185">Reference proteome</keyword>
<reference evidence="3 4" key="1">
    <citation type="submission" date="2021-06" db="EMBL/GenBank/DDBJ databases">
        <title>50 bacteria genomes isolated from Dapeng, Shenzhen, China.</title>
        <authorList>
            <person name="Zheng W."/>
            <person name="Yu S."/>
            <person name="Huang Y."/>
        </authorList>
    </citation>
    <scope>NUCLEOTIDE SEQUENCE [LARGE SCALE GENOMIC DNA]</scope>
    <source>
        <strain evidence="3 4">DP1N14-2</strain>
    </source>
</reference>
<organism evidence="3 4">
    <name type="scientific">Leisingera daeponensis</name>
    <dbReference type="NCBI Taxonomy" id="405746"/>
    <lineage>
        <taxon>Bacteria</taxon>
        <taxon>Pseudomonadati</taxon>
        <taxon>Pseudomonadota</taxon>
        <taxon>Alphaproteobacteria</taxon>
        <taxon>Rhodobacterales</taxon>
        <taxon>Roseobacteraceae</taxon>
        <taxon>Leisingera</taxon>
    </lineage>
</organism>
<name>A0ABS7NI85_9RHOB</name>
<dbReference type="Pfam" id="PF06812">
    <property type="entry name" value="ImpA_N"/>
    <property type="match status" value="1"/>
</dbReference>
<evidence type="ECO:0000313" key="4">
    <source>
        <dbReference type="Proteomes" id="UP000766629"/>
    </source>
</evidence>
<gene>
    <name evidence="3" type="primary">tssA</name>
    <name evidence="3" type="ORF">KUV26_13265</name>
</gene>
<feature type="compositionally biased region" description="Low complexity" evidence="1">
    <location>
        <begin position="269"/>
        <end position="288"/>
    </location>
</feature>
<accession>A0ABS7NI85</accession>
<dbReference type="PANTHER" id="PTHR37951">
    <property type="entry name" value="CYTOPLASMIC PROTEIN-RELATED"/>
    <property type="match status" value="1"/>
</dbReference>
<dbReference type="RefSeq" id="WP_222508695.1">
    <property type="nucleotide sequence ID" value="NZ_JAHVJA010000005.1"/>
</dbReference>
<dbReference type="Proteomes" id="UP000766629">
    <property type="component" value="Unassembled WGS sequence"/>
</dbReference>
<dbReference type="PANTHER" id="PTHR37951:SF1">
    <property type="entry name" value="TYPE VI SECRETION SYSTEM COMPONENT TSSA1"/>
    <property type="match status" value="1"/>
</dbReference>
<evidence type="ECO:0000259" key="2">
    <source>
        <dbReference type="Pfam" id="PF06812"/>
    </source>
</evidence>
<dbReference type="InterPro" id="IPR017740">
    <property type="entry name" value="TssA-like"/>
</dbReference>
<proteinExistence type="predicted"/>
<comment type="caution">
    <text evidence="3">The sequence shown here is derived from an EMBL/GenBank/DDBJ whole genome shotgun (WGS) entry which is preliminary data.</text>
</comment>
<dbReference type="NCBIfam" id="TIGR03363">
    <property type="entry name" value="VI_chp_8"/>
    <property type="match status" value="1"/>
</dbReference>
<dbReference type="EMBL" id="JAHVJA010000005">
    <property type="protein sequence ID" value="MBY6140409.1"/>
    <property type="molecule type" value="Genomic_DNA"/>
</dbReference>
<dbReference type="InterPro" id="IPR010657">
    <property type="entry name" value="ImpA_N"/>
</dbReference>
<feature type="domain" description="ImpA N-terminal" evidence="2">
    <location>
        <begin position="12"/>
        <end position="129"/>
    </location>
</feature>
<sequence>MDPAVLLQSKGDDAPSGENLEYDPAFTEMELAAQPGEESVVGNEKIEATDPDYREVQKKALEVLERSHDLRAAVFLGDALLHSEGLPGFADVTTYIRGCLEEFWETCHPELDEDDGDPTMRINAVQDLCGQPDGMAGASPLYRSLRRAPLSESRGFGRFCLRDIEIAEGVMTAPEDMEHVPDTATIGAAFQDSDEEVIAARLAAVKTAEENVRAISAVFDEQTPGQGPDLSALIKLLQQISKRIGSYANLSAEDGADEDEAAEGGAEDGGAAAAPAGGGRPVPSAPGAINSPADVSNTLDRIISYYRRAEPSSPLPILLERAKRLVGADFLTIMNDMAPQGVENVHLIGGIDDDDDD</sequence>
<evidence type="ECO:0000313" key="3">
    <source>
        <dbReference type="EMBL" id="MBY6140409.1"/>
    </source>
</evidence>
<feature type="compositionally biased region" description="Acidic residues" evidence="1">
    <location>
        <begin position="254"/>
        <end position="266"/>
    </location>
</feature>
<feature type="region of interest" description="Disordered" evidence="1">
    <location>
        <begin position="252"/>
        <end position="293"/>
    </location>
</feature>
<evidence type="ECO:0000256" key="1">
    <source>
        <dbReference type="SAM" id="MobiDB-lite"/>
    </source>
</evidence>
<protein>
    <submittedName>
        <fullName evidence="3">Type VI secretion system protein TssA</fullName>
    </submittedName>
</protein>